<evidence type="ECO:0000256" key="1">
    <source>
        <dbReference type="SAM" id="Coils"/>
    </source>
</evidence>
<dbReference type="RefSeq" id="WP_131978061.1">
    <property type="nucleotide sequence ID" value="NZ_SLYB01000022.1"/>
</dbReference>
<evidence type="ECO:0000256" key="2">
    <source>
        <dbReference type="SAM" id="SignalP"/>
    </source>
</evidence>
<dbReference type="Gene3D" id="1.25.40.10">
    <property type="entry name" value="Tetratricopeptide repeat domain"/>
    <property type="match status" value="1"/>
</dbReference>
<dbReference type="InterPro" id="IPR011990">
    <property type="entry name" value="TPR-like_helical_dom_sf"/>
</dbReference>
<evidence type="ECO:0000313" key="3">
    <source>
        <dbReference type="EMBL" id="TCP93272.1"/>
    </source>
</evidence>
<dbReference type="SUPFAM" id="SSF81901">
    <property type="entry name" value="HCP-like"/>
    <property type="match status" value="1"/>
</dbReference>
<dbReference type="Pfam" id="PF14903">
    <property type="entry name" value="WG_beta_rep"/>
    <property type="match status" value="5"/>
</dbReference>
<keyword evidence="1" id="KW-0175">Coiled coil</keyword>
<accession>A0A4R2TEZ0</accession>
<dbReference type="PANTHER" id="PTHR37841:SF1">
    <property type="entry name" value="DUF3298 DOMAIN-CONTAINING PROTEIN"/>
    <property type="match status" value="1"/>
</dbReference>
<reference evidence="3 4" key="1">
    <citation type="submission" date="2019-03" db="EMBL/GenBank/DDBJ databases">
        <title>Genomic Encyclopedia of Type Strains, Phase IV (KMG-IV): sequencing the most valuable type-strain genomes for metagenomic binning, comparative biology and taxonomic classification.</title>
        <authorList>
            <person name="Goeker M."/>
        </authorList>
    </citation>
    <scope>NUCLEOTIDE SEQUENCE [LARGE SCALE GENOMIC DNA]</scope>
    <source>
        <strain evidence="3 4">DSM 28404</strain>
    </source>
</reference>
<sequence length="506" mass="57453">MKKFSFLFLSLSTISVQAYANDLEKCEKAIKGGQTQLAKLFCEISAKQGEKIAQFHYATLLEKDSPKEALVWFERSAKAAYLPALSKMIEHYRDKPEKAEIFQRTACKLGEITACNQLQAVENAQKNAKEQEAQKAALQAEQEKLKAELAAEQEKFKKELEQERAKLKAEQTKLAEAKRKQALDNPSLSESNKLANFDPKNYRFDEGLARFKHNELYGYVNDKGEIIIPARFSNAGAFSENIAAVREPNQKWGYINKQGQYIVRPKYDCAWRFTEGRAAVNLGGYYTINKCDGGLWGFIDKNGKEVISLVFKSVDLFKDGKAKVQYIQQEGNISTEYNVILDKQGNIIERLEMNSQDNQGNKASAYQYYEGLVKFQINGNWGYINEKGDIAIEPRFKYTANFYEGLAAVQDWSGKWGYINKFGNYVIHPIYSCVGRFSEGIAGVYVKTDYSIQGDCSGGKWGYIDKTGRYLLDPVLDNAGRFINGKANAEYQGRKGIINKRFEWVK</sequence>
<gene>
    <name evidence="3" type="ORF">EDC44_12227</name>
</gene>
<comment type="caution">
    <text evidence="3">The sequence shown here is derived from an EMBL/GenBank/DDBJ whole genome shotgun (WGS) entry which is preliminary data.</text>
</comment>
<dbReference type="SUPFAM" id="SSF69360">
    <property type="entry name" value="Cell wall binding repeat"/>
    <property type="match status" value="2"/>
</dbReference>
<dbReference type="EMBL" id="SLYB01000022">
    <property type="protein sequence ID" value="TCP93272.1"/>
    <property type="molecule type" value="Genomic_DNA"/>
</dbReference>
<dbReference type="InterPro" id="IPR032774">
    <property type="entry name" value="WG_beta_rep"/>
</dbReference>
<dbReference type="Proteomes" id="UP000295763">
    <property type="component" value="Unassembled WGS sequence"/>
</dbReference>
<dbReference type="PANTHER" id="PTHR37841">
    <property type="entry name" value="GLR2918 PROTEIN"/>
    <property type="match status" value="1"/>
</dbReference>
<protein>
    <submittedName>
        <fullName evidence="3">WG repeat protein</fullName>
    </submittedName>
</protein>
<dbReference type="AlphaFoldDB" id="A0A4R2TEZ0"/>
<feature type="signal peptide" evidence="2">
    <location>
        <begin position="1"/>
        <end position="20"/>
    </location>
</feature>
<keyword evidence="2" id="KW-0732">Signal</keyword>
<organism evidence="3 4">
    <name type="scientific">Cricetibacter osteomyelitidis</name>
    <dbReference type="NCBI Taxonomy" id="1521931"/>
    <lineage>
        <taxon>Bacteria</taxon>
        <taxon>Pseudomonadati</taxon>
        <taxon>Pseudomonadota</taxon>
        <taxon>Gammaproteobacteria</taxon>
        <taxon>Pasteurellales</taxon>
        <taxon>Pasteurellaceae</taxon>
        <taxon>Cricetibacter</taxon>
    </lineage>
</organism>
<feature type="coiled-coil region" evidence="1">
    <location>
        <begin position="121"/>
        <end position="180"/>
    </location>
</feature>
<proteinExistence type="predicted"/>
<feature type="chain" id="PRO_5020893970" evidence="2">
    <location>
        <begin position="21"/>
        <end position="506"/>
    </location>
</feature>
<evidence type="ECO:0000313" key="4">
    <source>
        <dbReference type="Proteomes" id="UP000295763"/>
    </source>
</evidence>
<keyword evidence="4" id="KW-1185">Reference proteome</keyword>
<dbReference type="OrthoDB" id="5607616at2"/>
<name>A0A4R2TEZ0_9PAST</name>